<accession>A0A397GBH0</accession>
<dbReference type="OrthoDB" id="5089392at2759"/>
<dbReference type="GeneID" id="38122071"/>
<evidence type="ECO:0000313" key="2">
    <source>
        <dbReference type="Proteomes" id="UP000215305"/>
    </source>
</evidence>
<keyword evidence="2" id="KW-1185">Reference proteome</keyword>
<dbReference type="Proteomes" id="UP000215305">
    <property type="component" value="Unassembled WGS sequence"/>
</dbReference>
<sequence>SPRKVDGEKEDGDGGEVVCELKKTLDLQERLPELVGNGPLDSLMGFIVRNEMFDSFCEWLGRRWKDHHLFMVDTSTKDIGVAPRDFMAGSAREQARMLDECRRFLQGDGMRILVHRERYLLELVGEIIWTHTRS</sequence>
<organism evidence="1 2">
    <name type="scientific">Aspergillus thermomutatus</name>
    <name type="common">Neosartorya pseudofischeri</name>
    <dbReference type="NCBI Taxonomy" id="41047"/>
    <lineage>
        <taxon>Eukaryota</taxon>
        <taxon>Fungi</taxon>
        <taxon>Dikarya</taxon>
        <taxon>Ascomycota</taxon>
        <taxon>Pezizomycotina</taxon>
        <taxon>Eurotiomycetes</taxon>
        <taxon>Eurotiomycetidae</taxon>
        <taxon>Eurotiales</taxon>
        <taxon>Aspergillaceae</taxon>
        <taxon>Aspergillus</taxon>
        <taxon>Aspergillus subgen. Fumigati</taxon>
    </lineage>
</organism>
<protein>
    <submittedName>
        <fullName evidence="1">Uncharacterized protein</fullName>
    </submittedName>
</protein>
<dbReference type="RefSeq" id="XP_026611925.1">
    <property type="nucleotide sequence ID" value="XM_026753716.1"/>
</dbReference>
<dbReference type="VEuPathDB" id="FungiDB:CDV56_100097"/>
<dbReference type="STRING" id="41047.A0A397GBH0"/>
<dbReference type="AlphaFoldDB" id="A0A397GBH0"/>
<feature type="non-terminal residue" evidence="1">
    <location>
        <position position="1"/>
    </location>
</feature>
<evidence type="ECO:0000313" key="1">
    <source>
        <dbReference type="EMBL" id="RHZ48362.1"/>
    </source>
</evidence>
<name>A0A397GBH0_ASPTH</name>
<proteinExistence type="predicted"/>
<gene>
    <name evidence="1" type="ORF">CDV56_100097</name>
</gene>
<dbReference type="EMBL" id="NKHU02000199">
    <property type="protein sequence ID" value="RHZ48362.1"/>
    <property type="molecule type" value="Genomic_DNA"/>
</dbReference>
<reference evidence="1" key="1">
    <citation type="submission" date="2018-08" db="EMBL/GenBank/DDBJ databases">
        <title>Draft genome sequence of azole-resistant Aspergillus thermomutatus (Neosartorya pseudofischeri) strain HMR AF 39, isolated from a human nasal aspirate.</title>
        <authorList>
            <person name="Parent-Michaud M."/>
            <person name="Dufresne P.J."/>
            <person name="Fournier E."/>
            <person name="Martineau C."/>
            <person name="Moreira S."/>
            <person name="Perkins V."/>
            <person name="De Repentigny L."/>
            <person name="Dufresne S.F."/>
        </authorList>
    </citation>
    <scope>NUCLEOTIDE SEQUENCE [LARGE SCALE GENOMIC DNA]</scope>
    <source>
        <strain evidence="1">HMR AF 39</strain>
    </source>
</reference>
<comment type="caution">
    <text evidence="1">The sequence shown here is derived from an EMBL/GenBank/DDBJ whole genome shotgun (WGS) entry which is preliminary data.</text>
</comment>